<dbReference type="Gene3D" id="3.40.190.170">
    <property type="entry name" value="Bacterial extracellular solute-binding protein, family 7"/>
    <property type="match status" value="1"/>
</dbReference>
<accession>A0A3B0TW87</accession>
<dbReference type="Gene3D" id="3.40.190.10">
    <property type="entry name" value="Periplasmic binding protein-like II"/>
    <property type="match status" value="1"/>
</dbReference>
<dbReference type="PIRSF" id="PIRSF039026">
    <property type="entry name" value="SiaP"/>
    <property type="match status" value="1"/>
</dbReference>
<dbReference type="GO" id="GO:0031317">
    <property type="term" value="C:tripartite ATP-independent periplasmic transporter complex"/>
    <property type="evidence" value="ECO:0007669"/>
    <property type="project" value="InterPro"/>
</dbReference>
<dbReference type="InterPro" id="IPR026289">
    <property type="entry name" value="SBP_TakP-like"/>
</dbReference>
<dbReference type="GO" id="GO:0055085">
    <property type="term" value="P:transmembrane transport"/>
    <property type="evidence" value="ECO:0007669"/>
    <property type="project" value="InterPro"/>
</dbReference>
<sequence length="387" mass="41498">MKDEFLGAELAAKGASDPARTGTTSPHPARRDVLALGGAATIGLATPAIAQTTPESILWRMATPWPRKMPGFFAAAERLAGSITAMSGGRLKVTAYPAGKEVAPAKIFNAVSEGTIELAHASAHLWADKNPAFHYFTGMPFGLTASEHAGWIYFGGGQALWEQAYSSYDVLPFLAGNTGPQAGGWFQREIRNPEDFKGLKFRISGLGADVLRHLGAKPVALPPSDIFPAMQSGQLDGTEWVGPWNDLVFGFHKLARYYYLPAFQKIGSALELIVNAEAFGALTSDLRDIVRRAAMAASAETCADFTYNNALALDLIDTRTSTIISAFPDNVIRALGEASAQIADDLGATSRFSRTVHSSYFGYLGKAVPYSGASDLFTLRQRQSVQK</sequence>
<reference evidence="2" key="1">
    <citation type="submission" date="2018-06" db="EMBL/GenBank/DDBJ databases">
        <authorList>
            <person name="Zhirakovskaya E."/>
        </authorList>
    </citation>
    <scope>NUCLEOTIDE SEQUENCE</scope>
</reference>
<keyword evidence="1" id="KW-0732">Signal</keyword>
<evidence type="ECO:0008006" key="3">
    <source>
        <dbReference type="Google" id="ProtNLM"/>
    </source>
</evidence>
<dbReference type="EMBL" id="UOEM01000097">
    <property type="protein sequence ID" value="VAW16419.1"/>
    <property type="molecule type" value="Genomic_DNA"/>
</dbReference>
<evidence type="ECO:0000256" key="1">
    <source>
        <dbReference type="ARBA" id="ARBA00022729"/>
    </source>
</evidence>
<organism evidence="2">
    <name type="scientific">hydrothermal vent metagenome</name>
    <dbReference type="NCBI Taxonomy" id="652676"/>
    <lineage>
        <taxon>unclassified sequences</taxon>
        <taxon>metagenomes</taxon>
        <taxon>ecological metagenomes</taxon>
    </lineage>
</organism>
<dbReference type="AlphaFoldDB" id="A0A3B0TW87"/>
<protein>
    <recommendedName>
        <fullName evidence="3">TRAP-type C4-dicarboxylate transport system, periplasmic component</fullName>
    </recommendedName>
</protein>
<dbReference type="InterPro" id="IPR038404">
    <property type="entry name" value="TRAP_DctP_sf"/>
</dbReference>
<evidence type="ECO:0000313" key="2">
    <source>
        <dbReference type="EMBL" id="VAW16419.1"/>
    </source>
</evidence>
<dbReference type="PANTHER" id="PTHR33376">
    <property type="match status" value="1"/>
</dbReference>
<dbReference type="NCBIfam" id="NF037995">
    <property type="entry name" value="TRAP_S1"/>
    <property type="match status" value="1"/>
</dbReference>
<gene>
    <name evidence="2" type="ORF">MNBD_ALPHA09-219</name>
</gene>
<dbReference type="InterPro" id="IPR018389">
    <property type="entry name" value="DctP_fam"/>
</dbReference>
<proteinExistence type="predicted"/>
<dbReference type="Pfam" id="PF03480">
    <property type="entry name" value="DctP"/>
    <property type="match status" value="1"/>
</dbReference>
<dbReference type="CDD" id="cd13604">
    <property type="entry name" value="PBP2_TRAP_ketoacid_lactate_like"/>
    <property type="match status" value="1"/>
</dbReference>
<dbReference type="PANTHER" id="PTHR33376:SF5">
    <property type="entry name" value="EXTRACYTOPLASMIC SOLUTE RECEPTOR PROTEIN"/>
    <property type="match status" value="1"/>
</dbReference>
<name>A0A3B0TW87_9ZZZZ</name>